<evidence type="ECO:0000313" key="2">
    <source>
        <dbReference type="Proteomes" id="UP000193675"/>
    </source>
</evidence>
<dbReference type="EMBL" id="NBWC01000049">
    <property type="protein sequence ID" value="ORL58849.1"/>
    <property type="molecule type" value="Genomic_DNA"/>
</dbReference>
<reference evidence="1 2" key="1">
    <citation type="submission" date="2017-04" db="EMBL/GenBank/DDBJ databases">
        <title>Presence of VIM-2 positive Pseudomonas species in chickens and their surrounding environment.</title>
        <authorList>
            <person name="Zhang R."/>
        </authorList>
    </citation>
    <scope>NUCLEOTIDE SEQUENCE [LARGE SCALE GENOMIC DNA]</scope>
    <source>
        <strain evidence="1 2">DZ-C18</strain>
    </source>
</reference>
<accession>A0A1X1A5E8</accession>
<gene>
    <name evidence="1" type="ORF">B7H17_25330</name>
</gene>
<organism evidence="1 2">
    <name type="scientific">Pseudomonas putida</name>
    <name type="common">Arthrobacter siderocapsulatus</name>
    <dbReference type="NCBI Taxonomy" id="303"/>
    <lineage>
        <taxon>Bacteria</taxon>
        <taxon>Pseudomonadati</taxon>
        <taxon>Pseudomonadota</taxon>
        <taxon>Gammaproteobacteria</taxon>
        <taxon>Pseudomonadales</taxon>
        <taxon>Pseudomonadaceae</taxon>
        <taxon>Pseudomonas</taxon>
    </lineage>
</organism>
<evidence type="ECO:0000313" key="1">
    <source>
        <dbReference type="EMBL" id="ORL58849.1"/>
    </source>
</evidence>
<dbReference type="AlphaFoldDB" id="A0A1X1A5E8"/>
<dbReference type="Proteomes" id="UP000193675">
    <property type="component" value="Unassembled WGS sequence"/>
</dbReference>
<comment type="caution">
    <text evidence="1">The sequence shown here is derived from an EMBL/GenBank/DDBJ whole genome shotgun (WGS) entry which is preliminary data.</text>
</comment>
<name>A0A1X1A5E8_PSEPU</name>
<proteinExistence type="predicted"/>
<sequence length="374" mass="41822">MDTIMTSALTNRAAMRYARRVGRDCATGMPLEKSLITRAVPSDLWGDLAVIMQAVDAGWFAVPAGPDLTYSKTQHAALSQLSSRAPWLLALHTEAVIFEAVRASSGLPQGKGFGVLPLPDFQADALGARTRLARLPHEHVAGAITLELWVQVLLDTQSVAQHLSSQMECLRPAWMWSPCHPLADQVERLKAHDCLHLLIPYVSCTRNRPLDPFERQLLKDVQYRGLPTEEYERRMHAERQRREEAERVHWQEAFALVRRLAAIFDGVTSYHHGTLTRRLKQESNGAFRLQRSGFTKDGLVVEVRPNFCVGQNAKLASGFMLVNYCQALADEIESATPSFPAYLDACERACARVQDLSYPAPNHRPPDDFDTVAV</sequence>
<protein>
    <submittedName>
        <fullName evidence="1">Uncharacterized protein</fullName>
    </submittedName>
</protein>